<keyword evidence="4" id="KW-0067">ATP-binding</keyword>
<keyword evidence="6" id="KW-1185">Reference proteome</keyword>
<evidence type="ECO:0000256" key="2">
    <source>
        <dbReference type="ARBA" id="ARBA00009726"/>
    </source>
</evidence>
<evidence type="ECO:0000313" key="6">
    <source>
        <dbReference type="Proteomes" id="UP001152795"/>
    </source>
</evidence>
<gene>
    <name evidence="5" type="ORF">PACLA_8A026192</name>
</gene>
<organism evidence="5 6">
    <name type="scientific">Paramuricea clavata</name>
    <name type="common">Red gorgonian</name>
    <name type="synonym">Violescent sea-whip</name>
    <dbReference type="NCBI Taxonomy" id="317549"/>
    <lineage>
        <taxon>Eukaryota</taxon>
        <taxon>Metazoa</taxon>
        <taxon>Cnidaria</taxon>
        <taxon>Anthozoa</taxon>
        <taxon>Octocorallia</taxon>
        <taxon>Malacalcyonacea</taxon>
        <taxon>Plexauridae</taxon>
        <taxon>Paramuricea</taxon>
    </lineage>
</organism>
<feature type="non-terminal residue" evidence="5">
    <location>
        <position position="1"/>
    </location>
</feature>
<comment type="similarity">
    <text evidence="2">Belongs to the ABC transporter superfamily. ABCC family. Conjugate transporter (TC 3.A.1.208) subfamily.</text>
</comment>
<dbReference type="GO" id="GO:0005524">
    <property type="term" value="F:ATP binding"/>
    <property type="evidence" value="ECO:0007669"/>
    <property type="project" value="UniProtKB-KW"/>
</dbReference>
<evidence type="ECO:0000313" key="5">
    <source>
        <dbReference type="EMBL" id="CAB4045294.1"/>
    </source>
</evidence>
<dbReference type="AlphaFoldDB" id="A0A6S7KQW2"/>
<dbReference type="InterPro" id="IPR050173">
    <property type="entry name" value="ABC_transporter_C-like"/>
</dbReference>
<evidence type="ECO:0000256" key="1">
    <source>
        <dbReference type="ARBA" id="ARBA00004141"/>
    </source>
</evidence>
<name>A0A6S7KQW2_PARCT</name>
<dbReference type="EMBL" id="CACRXK020038599">
    <property type="protein sequence ID" value="CAB4045294.1"/>
    <property type="molecule type" value="Genomic_DNA"/>
</dbReference>
<accession>A0A6S7KQW2</accession>
<evidence type="ECO:0000256" key="4">
    <source>
        <dbReference type="ARBA" id="ARBA00022840"/>
    </source>
</evidence>
<feature type="non-terminal residue" evidence="5">
    <location>
        <position position="176"/>
    </location>
</feature>
<dbReference type="Proteomes" id="UP001152795">
    <property type="component" value="Unassembled WGS sequence"/>
</dbReference>
<sequence>NTMTGGPKTHQPQDEASFISKIFIWWIFPLLWKGFRNPLNHEDLYPIREVDKSGQRTNLLEEKWCEEILSERSLGREPKLWRAILKYYTLQEYLFFVPLVVASLLGDNIVCFATINLLRQLTNFYDNESHGEYFVYIYGIAIGCLMKLIGQNYMYFHGNVLGVRARAAILGLLYRK</sequence>
<dbReference type="PANTHER" id="PTHR24223:SF456">
    <property type="entry name" value="MULTIDRUG RESISTANCE-ASSOCIATED PROTEIN LETHAL(2)03659"/>
    <property type="match status" value="1"/>
</dbReference>
<comment type="subcellular location">
    <subcellularLocation>
        <location evidence="1">Membrane</location>
        <topology evidence="1">Multi-pass membrane protein</topology>
    </subcellularLocation>
</comment>
<evidence type="ECO:0000256" key="3">
    <source>
        <dbReference type="ARBA" id="ARBA00022741"/>
    </source>
</evidence>
<dbReference type="OrthoDB" id="6500128at2759"/>
<dbReference type="PANTHER" id="PTHR24223">
    <property type="entry name" value="ATP-BINDING CASSETTE SUB-FAMILY C"/>
    <property type="match status" value="1"/>
</dbReference>
<protein>
    <submittedName>
        <fullName evidence="5">Uncharacterized protein</fullName>
    </submittedName>
</protein>
<proteinExistence type="inferred from homology"/>
<reference evidence="5" key="1">
    <citation type="submission" date="2020-04" db="EMBL/GenBank/DDBJ databases">
        <authorList>
            <person name="Alioto T."/>
            <person name="Alioto T."/>
            <person name="Gomez Garrido J."/>
        </authorList>
    </citation>
    <scope>NUCLEOTIDE SEQUENCE</scope>
    <source>
        <strain evidence="5">A484AB</strain>
    </source>
</reference>
<comment type="caution">
    <text evidence="5">The sequence shown here is derived from an EMBL/GenBank/DDBJ whole genome shotgun (WGS) entry which is preliminary data.</text>
</comment>
<dbReference type="GO" id="GO:0042626">
    <property type="term" value="F:ATPase-coupled transmembrane transporter activity"/>
    <property type="evidence" value="ECO:0007669"/>
    <property type="project" value="TreeGrafter"/>
</dbReference>
<keyword evidence="3" id="KW-0547">Nucleotide-binding</keyword>
<dbReference type="GO" id="GO:0016020">
    <property type="term" value="C:membrane"/>
    <property type="evidence" value="ECO:0007669"/>
    <property type="project" value="UniProtKB-SubCell"/>
</dbReference>